<evidence type="ECO:0000313" key="4">
    <source>
        <dbReference type="Proteomes" id="UP000800092"/>
    </source>
</evidence>
<dbReference type="InterPro" id="IPR036865">
    <property type="entry name" value="CRAL-TRIO_dom_sf"/>
</dbReference>
<reference evidence="3" key="1">
    <citation type="journal article" date="2020" name="Stud. Mycol.">
        <title>101 Dothideomycetes genomes: a test case for predicting lifestyles and emergence of pathogens.</title>
        <authorList>
            <person name="Haridas S."/>
            <person name="Albert R."/>
            <person name="Binder M."/>
            <person name="Bloem J."/>
            <person name="Labutti K."/>
            <person name="Salamov A."/>
            <person name="Andreopoulos B."/>
            <person name="Baker S."/>
            <person name="Barry K."/>
            <person name="Bills G."/>
            <person name="Bluhm B."/>
            <person name="Cannon C."/>
            <person name="Castanera R."/>
            <person name="Culley D."/>
            <person name="Daum C."/>
            <person name="Ezra D."/>
            <person name="Gonzalez J."/>
            <person name="Henrissat B."/>
            <person name="Kuo A."/>
            <person name="Liang C."/>
            <person name="Lipzen A."/>
            <person name="Lutzoni F."/>
            <person name="Magnuson J."/>
            <person name="Mondo S."/>
            <person name="Nolan M."/>
            <person name="Ohm R."/>
            <person name="Pangilinan J."/>
            <person name="Park H.-J."/>
            <person name="Ramirez L."/>
            <person name="Alfaro M."/>
            <person name="Sun H."/>
            <person name="Tritt A."/>
            <person name="Yoshinaga Y."/>
            <person name="Zwiers L.-H."/>
            <person name="Turgeon B."/>
            <person name="Goodwin S."/>
            <person name="Spatafora J."/>
            <person name="Crous P."/>
            <person name="Grigoriev I."/>
        </authorList>
    </citation>
    <scope>NUCLEOTIDE SEQUENCE</scope>
    <source>
        <strain evidence="3">Tuck. ex Michener</strain>
    </source>
</reference>
<dbReference type="SMART" id="SM00516">
    <property type="entry name" value="SEC14"/>
    <property type="match status" value="1"/>
</dbReference>
<dbReference type="EMBL" id="ML991800">
    <property type="protein sequence ID" value="KAF2234216.1"/>
    <property type="molecule type" value="Genomic_DNA"/>
</dbReference>
<keyword evidence="4" id="KW-1185">Reference proteome</keyword>
<name>A0A6A6H7Z2_VIRVR</name>
<accession>A0A6A6H7Z2</accession>
<feature type="compositionally biased region" description="Low complexity" evidence="1">
    <location>
        <begin position="52"/>
        <end position="68"/>
    </location>
</feature>
<proteinExistence type="predicted"/>
<dbReference type="OrthoDB" id="43460at2759"/>
<sequence length="480" mass="54116">MAETIPPGRPGNLTAEQEQKLKELWKITFKLFGVQKPHGQDEAQLDGATNGESESTSTAPSDTASAEPPATPDKRKKSRLSFLRRGNKESESPAAPTSPSGLESIAESLDGANEKYGQTKQFRETIASQSPEALRATFWSMTKHDHPDGILLRYLRARKWDVNAALVMLVSAMHWRDQEIHVDDDIMYRGEEGCLLDSQGKAEGATNSSKERDGKDFLAQYRMGKSFLHGLDKEGRPMCVVRVRIHHGGDQTVSSLERYTVHTIETARLLLRGNVDTATIIFDMTDFSLANMDYTPVKFMIKCFEANYPESLGAVLVHKSPWIFQGIWKIIRGWLDPVVAAKVHFTGNLTELTEFIDKSKAMKELGGDEDWEYHYIEPREGENDQMKDTTKKAELLKVREELVKNYENSTLAWIDGAKDEFEKRNDVAGQLAENYWQLDPYIRARTLYDRMGLIGPQGKLDFYPSKDTATGEEPKDSGVD</sequence>
<evidence type="ECO:0000259" key="2">
    <source>
        <dbReference type="PROSITE" id="PS50191"/>
    </source>
</evidence>
<feature type="region of interest" description="Disordered" evidence="1">
    <location>
        <begin position="459"/>
        <end position="480"/>
    </location>
</feature>
<dbReference type="PANTHER" id="PTHR46590">
    <property type="entry name" value="PHOSPHATIDYLINOSITOL TRANSFER PROTEIN CSR1-RELATED"/>
    <property type="match status" value="1"/>
</dbReference>
<feature type="region of interest" description="Disordered" evidence="1">
    <location>
        <begin position="36"/>
        <end position="104"/>
    </location>
</feature>
<dbReference type="InterPro" id="IPR011074">
    <property type="entry name" value="CRAL/TRIO_N_dom"/>
</dbReference>
<organism evidence="3 4">
    <name type="scientific">Viridothelium virens</name>
    <name type="common">Speckled blister lichen</name>
    <name type="synonym">Trypethelium virens</name>
    <dbReference type="NCBI Taxonomy" id="1048519"/>
    <lineage>
        <taxon>Eukaryota</taxon>
        <taxon>Fungi</taxon>
        <taxon>Dikarya</taxon>
        <taxon>Ascomycota</taxon>
        <taxon>Pezizomycotina</taxon>
        <taxon>Dothideomycetes</taxon>
        <taxon>Dothideomycetes incertae sedis</taxon>
        <taxon>Trypetheliales</taxon>
        <taxon>Trypetheliaceae</taxon>
        <taxon>Viridothelium</taxon>
    </lineage>
</organism>
<dbReference type="InterPro" id="IPR052432">
    <property type="entry name" value="PITP/CRAL-TRIO"/>
</dbReference>
<evidence type="ECO:0000256" key="1">
    <source>
        <dbReference type="SAM" id="MobiDB-lite"/>
    </source>
</evidence>
<feature type="domain" description="CRAL-TRIO" evidence="2">
    <location>
        <begin position="214"/>
        <end position="373"/>
    </location>
</feature>
<dbReference type="CDD" id="cd00170">
    <property type="entry name" value="SEC14"/>
    <property type="match status" value="1"/>
</dbReference>
<dbReference type="SUPFAM" id="SSF46938">
    <property type="entry name" value="CRAL/TRIO N-terminal domain"/>
    <property type="match status" value="1"/>
</dbReference>
<dbReference type="InterPro" id="IPR036273">
    <property type="entry name" value="CRAL/TRIO_N_dom_sf"/>
</dbReference>
<dbReference type="Gene3D" id="3.40.525.10">
    <property type="entry name" value="CRAL-TRIO lipid binding domain"/>
    <property type="match status" value="1"/>
</dbReference>
<dbReference type="PROSITE" id="PS50191">
    <property type="entry name" value="CRAL_TRIO"/>
    <property type="match status" value="1"/>
</dbReference>
<dbReference type="Proteomes" id="UP000800092">
    <property type="component" value="Unassembled WGS sequence"/>
</dbReference>
<gene>
    <name evidence="3" type="ORF">EV356DRAFT_515646</name>
</gene>
<dbReference type="SUPFAM" id="SSF52087">
    <property type="entry name" value="CRAL/TRIO domain"/>
    <property type="match status" value="1"/>
</dbReference>
<evidence type="ECO:0000313" key="3">
    <source>
        <dbReference type="EMBL" id="KAF2234216.1"/>
    </source>
</evidence>
<dbReference type="Pfam" id="PF03765">
    <property type="entry name" value="CRAL_TRIO_N"/>
    <property type="match status" value="1"/>
</dbReference>
<dbReference type="Pfam" id="PF00650">
    <property type="entry name" value="CRAL_TRIO"/>
    <property type="match status" value="1"/>
</dbReference>
<dbReference type="InterPro" id="IPR001251">
    <property type="entry name" value="CRAL-TRIO_dom"/>
</dbReference>
<dbReference type="SMART" id="SM01100">
    <property type="entry name" value="CRAL_TRIO_N"/>
    <property type="match status" value="1"/>
</dbReference>
<dbReference type="AlphaFoldDB" id="A0A6A6H7Z2"/>
<dbReference type="PANTHER" id="PTHR46590:SF1">
    <property type="entry name" value="PHOSPHATIDYLINOSITOL TRANSFER PROTEIN CSR1"/>
    <property type="match status" value="1"/>
</dbReference>
<protein>
    <submittedName>
        <fullName evidence="3">CRAL/TRIO domain-containing protein</fullName>
    </submittedName>
</protein>